<proteinExistence type="predicted"/>
<dbReference type="AlphaFoldDB" id="A0AAW6TDT4"/>
<comment type="caution">
    <text evidence="1">The sequence shown here is derived from an EMBL/GenBank/DDBJ whole genome shotgun (WGS) entry which is preliminary data.</text>
</comment>
<gene>
    <name evidence="1" type="ORF">E6P75_11630</name>
</gene>
<accession>A0AAW6TDT4</accession>
<organism evidence="1">
    <name type="scientific">Faucicola osloensis</name>
    <name type="common">Moraxella osloensis</name>
    <dbReference type="NCBI Taxonomy" id="34062"/>
    <lineage>
        <taxon>Bacteria</taxon>
        <taxon>Pseudomonadati</taxon>
        <taxon>Pseudomonadota</taxon>
        <taxon>Gammaproteobacteria</taxon>
        <taxon>Moraxellales</taxon>
        <taxon>Moraxellaceae</taxon>
        <taxon>Faucicola</taxon>
    </lineage>
</organism>
<protein>
    <submittedName>
        <fullName evidence="1">Uncharacterized protein</fullName>
    </submittedName>
</protein>
<reference evidence="1" key="1">
    <citation type="submission" date="2019-04" db="EMBL/GenBank/DDBJ databases">
        <title>Moraxella osloensis CCUG 73412, isolated from corneal scrapings as causative agent of keratitis.</title>
        <authorList>
            <person name="Connolly G."/>
            <person name="Jaen-Luchoro D."/>
            <person name="Pinyeiro-Iglesias B."/>
            <person name="Curry A."/>
            <person name="Knowles S."/>
            <person name="Moore E.R.B."/>
        </authorList>
    </citation>
    <scope>NUCLEOTIDE SEQUENCE</scope>
    <source>
        <strain evidence="1">CCUG 73412</strain>
    </source>
</reference>
<sequence>MMEFIDFQNLVHQANEKTRKHFITAEARDLGNKLIFEFGITEHDDLADFLKVNSSLNGQRAVRAWAQTQLSLLDSDETEYERYRQLRRLFQQTLQDFI</sequence>
<dbReference type="EMBL" id="SSCJ01000013">
    <property type="protein sequence ID" value="MDI4510844.1"/>
    <property type="molecule type" value="Genomic_DNA"/>
</dbReference>
<evidence type="ECO:0000313" key="1">
    <source>
        <dbReference type="EMBL" id="MDI4510844.1"/>
    </source>
</evidence>
<name>A0AAW6TDT4_FAUOS</name>